<evidence type="ECO:0000256" key="1">
    <source>
        <dbReference type="SAM" id="SignalP"/>
    </source>
</evidence>
<protein>
    <recommendedName>
        <fullName evidence="4">Outer membrane protein beta-barrel domain-containing protein</fullName>
    </recommendedName>
</protein>
<dbReference type="Proteomes" id="UP000198964">
    <property type="component" value="Unassembled WGS sequence"/>
</dbReference>
<sequence length="162" mass="17633">MKKLIFLTATILLISTSLFAQGQAKKRTVYAELLGSGIIGSVNYDFRFKPGNDGLGMRMGFGYVPDVLIFPIGLNGLIGKNRVAFEYGAGISAAVFLRTVGNNLSFSNGADNLGYIAYGKAGIRITPKANGLFFNLNWNPLMNAVETQWAWFGMGIGYSWNK</sequence>
<feature type="signal peptide" evidence="1">
    <location>
        <begin position="1"/>
        <end position="20"/>
    </location>
</feature>
<organism evidence="2 3">
    <name type="scientific">Sunxiuqinia elliptica</name>
    <dbReference type="NCBI Taxonomy" id="655355"/>
    <lineage>
        <taxon>Bacteria</taxon>
        <taxon>Pseudomonadati</taxon>
        <taxon>Bacteroidota</taxon>
        <taxon>Bacteroidia</taxon>
        <taxon>Marinilabiliales</taxon>
        <taxon>Prolixibacteraceae</taxon>
        <taxon>Sunxiuqinia</taxon>
    </lineage>
</organism>
<dbReference type="EMBL" id="FONW01000006">
    <property type="protein sequence ID" value="SFF43640.1"/>
    <property type="molecule type" value="Genomic_DNA"/>
</dbReference>
<evidence type="ECO:0000313" key="3">
    <source>
        <dbReference type="Proteomes" id="UP000198964"/>
    </source>
</evidence>
<evidence type="ECO:0008006" key="4">
    <source>
        <dbReference type="Google" id="ProtNLM"/>
    </source>
</evidence>
<name>A0A1I2IPK5_9BACT</name>
<feature type="chain" id="PRO_5011756050" description="Outer membrane protein beta-barrel domain-containing protein" evidence="1">
    <location>
        <begin position="21"/>
        <end position="162"/>
    </location>
</feature>
<dbReference type="STRING" id="655355.SAMN05216283_106144"/>
<accession>A0A1I2IPK5</accession>
<evidence type="ECO:0000313" key="2">
    <source>
        <dbReference type="EMBL" id="SFF43640.1"/>
    </source>
</evidence>
<keyword evidence="3" id="KW-1185">Reference proteome</keyword>
<gene>
    <name evidence="2" type="ORF">SAMN05216283_106144</name>
</gene>
<proteinExistence type="predicted"/>
<dbReference type="AlphaFoldDB" id="A0A1I2IPK5"/>
<dbReference type="RefSeq" id="WP_093920275.1">
    <property type="nucleotide sequence ID" value="NZ_FONW01000006.1"/>
</dbReference>
<keyword evidence="1" id="KW-0732">Signal</keyword>
<reference evidence="2 3" key="1">
    <citation type="submission" date="2016-10" db="EMBL/GenBank/DDBJ databases">
        <authorList>
            <person name="de Groot N.N."/>
        </authorList>
    </citation>
    <scope>NUCLEOTIDE SEQUENCE [LARGE SCALE GENOMIC DNA]</scope>
    <source>
        <strain evidence="2 3">CGMCC 1.9156</strain>
    </source>
</reference>